<accession>A0A066UI34</accession>
<gene>
    <name evidence="4" type="ORF">VFDL14_19415</name>
</gene>
<dbReference type="AlphaFoldDB" id="A0A066UI34"/>
<dbReference type="RefSeq" id="WP_032552446.1">
    <property type="nucleotide sequence ID" value="NZ_JBEEAX010000004.1"/>
</dbReference>
<feature type="domain" description="STAS" evidence="3">
    <location>
        <begin position="26"/>
        <end position="109"/>
    </location>
</feature>
<protein>
    <recommendedName>
        <fullName evidence="2">Anti-sigma factor antagonist</fullName>
    </recommendedName>
</protein>
<dbReference type="PANTHER" id="PTHR33495">
    <property type="entry name" value="ANTI-SIGMA FACTOR ANTAGONIST TM_1081-RELATED-RELATED"/>
    <property type="match status" value="1"/>
</dbReference>
<evidence type="ECO:0000313" key="5">
    <source>
        <dbReference type="Proteomes" id="UP000027219"/>
    </source>
</evidence>
<dbReference type="InterPro" id="IPR036513">
    <property type="entry name" value="STAS_dom_sf"/>
</dbReference>
<dbReference type="OrthoDB" id="9796076at2"/>
<dbReference type="Proteomes" id="UP000027219">
    <property type="component" value="Unassembled WGS sequence"/>
</dbReference>
<comment type="caution">
    <text evidence="4">The sequence shown here is derived from an EMBL/GenBank/DDBJ whole genome shotgun (WGS) entry which is preliminary data.</text>
</comment>
<organism evidence="4 5">
    <name type="scientific">Vibrio fortis</name>
    <dbReference type="NCBI Taxonomy" id="212667"/>
    <lineage>
        <taxon>Bacteria</taxon>
        <taxon>Pseudomonadati</taxon>
        <taxon>Pseudomonadota</taxon>
        <taxon>Gammaproteobacteria</taxon>
        <taxon>Vibrionales</taxon>
        <taxon>Vibrionaceae</taxon>
        <taxon>Vibrio</taxon>
    </lineage>
</organism>
<dbReference type="SUPFAM" id="SSF52091">
    <property type="entry name" value="SpoIIaa-like"/>
    <property type="match status" value="1"/>
</dbReference>
<dbReference type="Gene3D" id="3.30.750.24">
    <property type="entry name" value="STAS domain"/>
    <property type="match status" value="1"/>
</dbReference>
<dbReference type="EMBL" id="JFFR01000027">
    <property type="protein sequence ID" value="KDN27081.1"/>
    <property type="molecule type" value="Genomic_DNA"/>
</dbReference>
<name>A0A066UI34_9VIBR</name>
<keyword evidence="5" id="KW-1185">Reference proteome</keyword>
<evidence type="ECO:0000256" key="1">
    <source>
        <dbReference type="ARBA" id="ARBA00009013"/>
    </source>
</evidence>
<dbReference type="CDD" id="cd07043">
    <property type="entry name" value="STAS_anti-anti-sigma_factors"/>
    <property type="match status" value="1"/>
</dbReference>
<dbReference type="PROSITE" id="PS50801">
    <property type="entry name" value="STAS"/>
    <property type="match status" value="1"/>
</dbReference>
<evidence type="ECO:0000313" key="4">
    <source>
        <dbReference type="EMBL" id="KDN27081.1"/>
    </source>
</evidence>
<dbReference type="PANTHER" id="PTHR33495:SF2">
    <property type="entry name" value="ANTI-SIGMA FACTOR ANTAGONIST TM_1081-RELATED"/>
    <property type="match status" value="1"/>
</dbReference>
<dbReference type="GO" id="GO:0043856">
    <property type="term" value="F:anti-sigma factor antagonist activity"/>
    <property type="evidence" value="ECO:0007669"/>
    <property type="project" value="InterPro"/>
</dbReference>
<reference evidence="4 5" key="1">
    <citation type="submission" date="2014-02" db="EMBL/GenBank/DDBJ databases">
        <title>Vibrio fortis Dalian14 Genome Sequencing.</title>
        <authorList>
            <person name="Wang Y."/>
            <person name="Song L."/>
            <person name="Liu G."/>
            <person name="Ding J."/>
        </authorList>
    </citation>
    <scope>NUCLEOTIDE SEQUENCE [LARGE SCALE GENOMIC DNA]</scope>
    <source>
        <strain evidence="4 5">Dalian14</strain>
    </source>
</reference>
<evidence type="ECO:0000259" key="3">
    <source>
        <dbReference type="PROSITE" id="PS50801"/>
    </source>
</evidence>
<sequence length="110" mass="12363">MRYEISQQGNSTVLQVNEERFDAKLAPQFREVLETLTPELLPNVVLDISNVKFMDSSGLGAVMGVYKMLRDKKIAVANAQKPVQDLFKLTRMDRLIKTYTSVDEALATAV</sequence>
<evidence type="ECO:0000256" key="2">
    <source>
        <dbReference type="RuleBase" id="RU003749"/>
    </source>
</evidence>
<dbReference type="InterPro" id="IPR002645">
    <property type="entry name" value="STAS_dom"/>
</dbReference>
<comment type="similarity">
    <text evidence="1 2">Belongs to the anti-sigma-factor antagonist family.</text>
</comment>
<dbReference type="Pfam" id="PF01740">
    <property type="entry name" value="STAS"/>
    <property type="match status" value="1"/>
</dbReference>
<proteinExistence type="inferred from homology"/>
<dbReference type="NCBIfam" id="TIGR00377">
    <property type="entry name" value="ant_ant_sig"/>
    <property type="match status" value="1"/>
</dbReference>
<dbReference type="InterPro" id="IPR003658">
    <property type="entry name" value="Anti-sigma_ant"/>
</dbReference>
<dbReference type="STRING" id="212667.VFDL14_19415"/>